<keyword evidence="8" id="KW-0175">Coiled coil</keyword>
<dbReference type="Gene3D" id="1.10.3210.10">
    <property type="entry name" value="Hypothetical protein af1432"/>
    <property type="match status" value="1"/>
</dbReference>
<dbReference type="InterPro" id="IPR003607">
    <property type="entry name" value="HD/PDEase_dom"/>
</dbReference>
<evidence type="ECO:0000256" key="5">
    <source>
        <dbReference type="ARBA" id="ARBA00023136"/>
    </source>
</evidence>
<dbReference type="AlphaFoldDB" id="A0AB94IV54"/>
<dbReference type="InterPro" id="IPR022711">
    <property type="entry name" value="RNase_Y_N"/>
</dbReference>
<evidence type="ECO:0000256" key="6">
    <source>
        <dbReference type="HAMAP-Rule" id="MF_00335"/>
    </source>
</evidence>
<dbReference type="SMART" id="SM00471">
    <property type="entry name" value="HDc"/>
    <property type="match status" value="1"/>
</dbReference>
<dbReference type="GO" id="GO:0005886">
    <property type="term" value="C:plasma membrane"/>
    <property type="evidence" value="ECO:0007669"/>
    <property type="project" value="UniProtKB-UniRule"/>
</dbReference>
<dbReference type="NCBIfam" id="TIGR03319">
    <property type="entry name" value="RNase_Y"/>
    <property type="match status" value="1"/>
</dbReference>
<feature type="domain" description="HD" evidence="9">
    <location>
        <begin position="325"/>
        <end position="418"/>
    </location>
</feature>
<dbReference type="InterPro" id="IPR006675">
    <property type="entry name" value="HDIG_dom"/>
</dbReference>
<dbReference type="GO" id="GO:0006402">
    <property type="term" value="P:mRNA catabolic process"/>
    <property type="evidence" value="ECO:0007669"/>
    <property type="project" value="UniProtKB-UniRule"/>
</dbReference>
<evidence type="ECO:0000259" key="9">
    <source>
        <dbReference type="PROSITE" id="PS51831"/>
    </source>
</evidence>
<evidence type="ECO:0000256" key="3">
    <source>
        <dbReference type="ARBA" id="ARBA00022801"/>
    </source>
</evidence>
<dbReference type="Pfam" id="PF01966">
    <property type="entry name" value="HD"/>
    <property type="match status" value="1"/>
</dbReference>
<evidence type="ECO:0000313" key="11">
    <source>
        <dbReference type="Proteomes" id="UP000008957"/>
    </source>
</evidence>
<dbReference type="CDD" id="cd22431">
    <property type="entry name" value="KH-I_RNaseY"/>
    <property type="match status" value="1"/>
</dbReference>
<dbReference type="InterPro" id="IPR004088">
    <property type="entry name" value="KH_dom_type_1"/>
</dbReference>
<gene>
    <name evidence="6" type="primary">rny</name>
    <name evidence="10" type="ORF">SY1_00180</name>
</gene>
<evidence type="ECO:0000256" key="8">
    <source>
        <dbReference type="SAM" id="Coils"/>
    </source>
</evidence>
<evidence type="ECO:0000313" key="10">
    <source>
        <dbReference type="EMBL" id="CBL27624.1"/>
    </source>
</evidence>
<dbReference type="PROSITE" id="PS51831">
    <property type="entry name" value="HD"/>
    <property type="match status" value="1"/>
</dbReference>
<dbReference type="GO" id="GO:0003723">
    <property type="term" value="F:RNA binding"/>
    <property type="evidence" value="ECO:0007669"/>
    <property type="project" value="UniProtKB-UniRule"/>
</dbReference>
<dbReference type="SMART" id="SM00322">
    <property type="entry name" value="KH"/>
    <property type="match status" value="1"/>
</dbReference>
<reference evidence="11" key="1">
    <citation type="submission" date="2010-03" db="EMBL/GenBank/DDBJ databases">
        <title>The genome sequence of Synergistetes sp. SGP1.</title>
        <authorList>
            <consortium name="metaHIT consortium -- http://www.metahit.eu/"/>
            <person name="Pajon A."/>
            <person name="Turner K."/>
            <person name="Parkhill J."/>
            <person name="Wade W."/>
            <person name="Vartoukian S."/>
        </authorList>
    </citation>
    <scope>NUCLEOTIDE SEQUENCE [LARGE SCALE GENOMIC DNA]</scope>
    <source>
        <strain evidence="11">SGP1</strain>
    </source>
</reference>
<dbReference type="InterPro" id="IPR036612">
    <property type="entry name" value="KH_dom_type_1_sf"/>
</dbReference>
<dbReference type="GO" id="GO:0016787">
    <property type="term" value="F:hydrolase activity"/>
    <property type="evidence" value="ECO:0007669"/>
    <property type="project" value="UniProtKB-KW"/>
</dbReference>
<dbReference type="CDD" id="cd00077">
    <property type="entry name" value="HDc"/>
    <property type="match status" value="1"/>
</dbReference>
<organism evidence="10 11">
    <name type="scientific">Fretibacterium fastidiosum</name>
    <dbReference type="NCBI Taxonomy" id="651822"/>
    <lineage>
        <taxon>Bacteria</taxon>
        <taxon>Thermotogati</taxon>
        <taxon>Synergistota</taxon>
        <taxon>Synergistia</taxon>
        <taxon>Synergistales</taxon>
        <taxon>Aminobacteriaceae</taxon>
        <taxon>Fretibacterium</taxon>
    </lineage>
</organism>
<keyword evidence="2 6" id="KW-0255">Endonuclease</keyword>
<dbReference type="HAMAP" id="MF_00335">
    <property type="entry name" value="RNase_Y"/>
    <property type="match status" value="1"/>
</dbReference>
<evidence type="ECO:0000256" key="2">
    <source>
        <dbReference type="ARBA" id="ARBA00022759"/>
    </source>
</evidence>
<dbReference type="InterPro" id="IPR006674">
    <property type="entry name" value="HD_domain"/>
</dbReference>
<dbReference type="KEGG" id="sbr:SY1_00180"/>
<keyword evidence="3 6" id="KW-0378">Hydrolase</keyword>
<protein>
    <recommendedName>
        <fullName evidence="6 7">Ribonuclease Y</fullName>
        <shortName evidence="6">RNase Y</shortName>
        <ecNumber evidence="6 7">3.1.-.-</ecNumber>
    </recommendedName>
</protein>
<proteinExistence type="inferred from homology"/>
<keyword evidence="5" id="KW-0472">Membrane</keyword>
<sequence>MQLIIAALIFAAGVGVGYLILQAWDNTRLTGVKNQTLLMLQEATDAAERLKQDRLTEARDEVSRLRQEANRDAKERRAELQRVERKLEQREENLERKLDRVSHKEDELRLKQEAIEKRGADLEALIRQQGDKLEEIAQMTKEEAQEILLRKTEEDAQYLIGLRLKELEERAHREADRRARDIVVAAMQRCAVESAGEATVSVVPLPSEEMKGRIIGREGRNIRAFEMLTGVDLIIDDTPEAVTLSSFDPVRREVARRAMERLVVDGRIHPARIEELIDKATHDVEDEIISEGESAVLEMGIKNIHSELVRTLGQLKFRFSYGQNALSHSLEVAQIAGAIAAELDLDEELARRSGLLHDLGKAVDHQVEGPHAAIGADLAQRFGERPEVVSAIASHHDTLEVSSVYEVVVALADAISASRPGARRESLDAYIKRLEKLEELAMGFNGVSKAYAIQAGREVRVVLTAGKTDDGSVYKLAYDIARKIEAEMKYPGQIKVNVSRETRASEFAK</sequence>
<evidence type="ECO:0000256" key="7">
    <source>
        <dbReference type="NCBIfam" id="TIGR03319"/>
    </source>
</evidence>
<reference evidence="10 11" key="2">
    <citation type="submission" date="2010-03" db="EMBL/GenBank/DDBJ databases">
        <authorList>
            <person name="Pajon A."/>
        </authorList>
    </citation>
    <scope>NUCLEOTIDE SEQUENCE [LARGE SCALE GENOMIC DNA]</scope>
    <source>
        <strain evidence="10 11">SGP1</strain>
    </source>
</reference>
<dbReference type="InterPro" id="IPR004087">
    <property type="entry name" value="KH_dom"/>
</dbReference>
<keyword evidence="11" id="KW-1185">Reference proteome</keyword>
<dbReference type="SUPFAM" id="SSF109604">
    <property type="entry name" value="HD-domain/PDEase-like"/>
    <property type="match status" value="1"/>
</dbReference>
<dbReference type="InterPro" id="IPR017705">
    <property type="entry name" value="Ribonuclease_Y"/>
</dbReference>
<dbReference type="PANTHER" id="PTHR12826:SF15">
    <property type="entry name" value="RIBONUCLEASE Y"/>
    <property type="match status" value="1"/>
</dbReference>
<keyword evidence="1 6" id="KW-0540">Nuclease</keyword>
<comment type="similarity">
    <text evidence="6">Belongs to the RNase Y family.</text>
</comment>
<dbReference type="Pfam" id="PF12072">
    <property type="entry name" value="RNase_Y_N"/>
    <property type="match status" value="1"/>
</dbReference>
<name>A0AB94IV54_9BACT</name>
<dbReference type="GO" id="GO:0004521">
    <property type="term" value="F:RNA endonuclease activity"/>
    <property type="evidence" value="ECO:0007669"/>
    <property type="project" value="UniProtKB-UniRule"/>
</dbReference>
<keyword evidence="4 6" id="KW-0694">RNA-binding</keyword>
<dbReference type="PANTHER" id="PTHR12826">
    <property type="entry name" value="RIBONUCLEASE Y"/>
    <property type="match status" value="1"/>
</dbReference>
<evidence type="ECO:0000256" key="4">
    <source>
        <dbReference type="ARBA" id="ARBA00022884"/>
    </source>
</evidence>
<dbReference type="SUPFAM" id="SSF54791">
    <property type="entry name" value="Eukaryotic type KH-domain (KH-domain type I)"/>
    <property type="match status" value="1"/>
</dbReference>
<dbReference type="Pfam" id="PF00013">
    <property type="entry name" value="KH_1"/>
    <property type="match status" value="1"/>
</dbReference>
<evidence type="ECO:0000256" key="1">
    <source>
        <dbReference type="ARBA" id="ARBA00022722"/>
    </source>
</evidence>
<dbReference type="Proteomes" id="UP000008957">
    <property type="component" value="Chromosome"/>
</dbReference>
<accession>A0AB94IV54</accession>
<comment type="function">
    <text evidence="6">Endoribonuclease that initiates mRNA decay.</text>
</comment>
<dbReference type="PROSITE" id="PS50084">
    <property type="entry name" value="KH_TYPE_1"/>
    <property type="match status" value="1"/>
</dbReference>
<dbReference type="EC" id="3.1.-.-" evidence="6 7"/>
<feature type="coiled-coil region" evidence="8">
    <location>
        <begin position="33"/>
        <end position="111"/>
    </location>
</feature>
<dbReference type="NCBIfam" id="TIGR00277">
    <property type="entry name" value="HDIG"/>
    <property type="match status" value="1"/>
</dbReference>
<dbReference type="EMBL" id="FP929056">
    <property type="protein sequence ID" value="CBL27624.1"/>
    <property type="molecule type" value="Genomic_DNA"/>
</dbReference>
<dbReference type="RefSeq" id="WP_015555771.1">
    <property type="nucleotide sequence ID" value="NC_021038.1"/>
</dbReference>